<keyword evidence="3" id="KW-1185">Reference proteome</keyword>
<dbReference type="AlphaFoldDB" id="A0A095YQS9"/>
<comment type="caution">
    <text evidence="2">The sequence shown here is derived from an EMBL/GenBank/DDBJ whole genome shotgun (WGS) entry which is preliminary data.</text>
</comment>
<reference evidence="2 3" key="1">
    <citation type="submission" date="2014-07" db="EMBL/GenBank/DDBJ databases">
        <authorList>
            <person name="McCorrison J."/>
            <person name="Sanka R."/>
            <person name="Torralba M."/>
            <person name="Gillis M."/>
            <person name="Haft D.H."/>
            <person name="Methe B."/>
            <person name="Sutton G."/>
            <person name="Nelson K.E."/>
        </authorList>
    </citation>
    <scope>NUCLEOTIDE SEQUENCE [LARGE SCALE GENOMIC DNA]</scope>
    <source>
        <strain evidence="2 3">DNF00040</strain>
    </source>
</reference>
<evidence type="ECO:0000256" key="1">
    <source>
        <dbReference type="SAM" id="Phobius"/>
    </source>
</evidence>
<gene>
    <name evidence="2" type="ORF">HMPREF2130_11695</name>
</gene>
<sequence>MVVSKKGFRWLKWVILFCCIVFATRWVVLYGPYVFSFDSQHYTRLDRIPYEMFTPDEIKNAPGLTDHTMISYYPQDGPNSENIEVTYVGGQDVMELEKYLLSLGYKEENDPVFGKRWHSFGYFKKAYIIEGEKNTVLGFYR</sequence>
<feature type="transmembrane region" description="Helical" evidence="1">
    <location>
        <begin position="13"/>
        <end position="35"/>
    </location>
</feature>
<dbReference type="EMBL" id="JRNI01000123">
    <property type="protein sequence ID" value="KGF24521.1"/>
    <property type="molecule type" value="Genomic_DNA"/>
</dbReference>
<dbReference type="Proteomes" id="UP000029629">
    <property type="component" value="Unassembled WGS sequence"/>
</dbReference>
<keyword evidence="1" id="KW-0472">Membrane</keyword>
<evidence type="ECO:0000313" key="2">
    <source>
        <dbReference type="EMBL" id="KGF24521.1"/>
    </source>
</evidence>
<proteinExistence type="predicted"/>
<protein>
    <submittedName>
        <fullName evidence="2">Uncharacterized protein</fullName>
    </submittedName>
</protein>
<keyword evidence="1" id="KW-0812">Transmembrane</keyword>
<keyword evidence="1" id="KW-1133">Transmembrane helix</keyword>
<name>A0A095YQS9_9BURK</name>
<organism evidence="2 3">
    <name type="scientific">Oligella urethralis DNF00040</name>
    <dbReference type="NCBI Taxonomy" id="1401065"/>
    <lineage>
        <taxon>Bacteria</taxon>
        <taxon>Pseudomonadati</taxon>
        <taxon>Pseudomonadota</taxon>
        <taxon>Betaproteobacteria</taxon>
        <taxon>Burkholderiales</taxon>
        <taxon>Alcaligenaceae</taxon>
        <taxon>Oligella</taxon>
    </lineage>
</organism>
<accession>A0A095YQS9</accession>
<evidence type="ECO:0000313" key="3">
    <source>
        <dbReference type="Proteomes" id="UP000029629"/>
    </source>
</evidence>